<dbReference type="InterPro" id="IPR011009">
    <property type="entry name" value="Kinase-like_dom_sf"/>
</dbReference>
<protein>
    <recommendedName>
        <fullName evidence="3">Serine-threonine/tyrosine-protein kinase catalytic domain-containing protein</fullName>
    </recommendedName>
</protein>
<proteinExistence type="predicted"/>
<dbReference type="OrthoDB" id="339325at2759"/>
<evidence type="ECO:0008006" key="3">
    <source>
        <dbReference type="Google" id="ProtNLM"/>
    </source>
</evidence>
<name>A0A397W663_9GLOM</name>
<evidence type="ECO:0000313" key="2">
    <source>
        <dbReference type="Proteomes" id="UP000266673"/>
    </source>
</evidence>
<keyword evidence="2" id="KW-1185">Reference proteome</keyword>
<feature type="non-terminal residue" evidence="1">
    <location>
        <position position="92"/>
    </location>
</feature>
<accession>A0A397W663</accession>
<dbReference type="EMBL" id="QKWP01000035">
    <property type="protein sequence ID" value="RIB29571.1"/>
    <property type="molecule type" value="Genomic_DNA"/>
</dbReference>
<dbReference type="SUPFAM" id="SSF56112">
    <property type="entry name" value="Protein kinase-like (PK-like)"/>
    <property type="match status" value="1"/>
</dbReference>
<gene>
    <name evidence="1" type="ORF">C2G38_2299207</name>
</gene>
<dbReference type="Gene3D" id="1.10.510.10">
    <property type="entry name" value="Transferase(Phosphotransferase) domain 1"/>
    <property type="match status" value="1"/>
</dbReference>
<reference evidence="1 2" key="1">
    <citation type="submission" date="2018-06" db="EMBL/GenBank/DDBJ databases">
        <title>Comparative genomics reveals the genomic features of Rhizophagus irregularis, R. cerebriforme, R. diaphanum and Gigaspora rosea, and their symbiotic lifestyle signature.</title>
        <authorList>
            <person name="Morin E."/>
            <person name="San Clemente H."/>
            <person name="Chen E.C.H."/>
            <person name="De La Providencia I."/>
            <person name="Hainaut M."/>
            <person name="Kuo A."/>
            <person name="Kohler A."/>
            <person name="Murat C."/>
            <person name="Tang N."/>
            <person name="Roy S."/>
            <person name="Loubradou J."/>
            <person name="Henrissat B."/>
            <person name="Grigoriev I.V."/>
            <person name="Corradi N."/>
            <person name="Roux C."/>
            <person name="Martin F.M."/>
        </authorList>
    </citation>
    <scope>NUCLEOTIDE SEQUENCE [LARGE SCALE GENOMIC DNA]</scope>
    <source>
        <strain evidence="1 2">DAOM 194757</strain>
    </source>
</reference>
<dbReference type="Proteomes" id="UP000266673">
    <property type="component" value="Unassembled WGS sequence"/>
</dbReference>
<evidence type="ECO:0000313" key="1">
    <source>
        <dbReference type="EMBL" id="RIB29571.1"/>
    </source>
</evidence>
<comment type="caution">
    <text evidence="1">The sequence shown here is derived from an EMBL/GenBank/DDBJ whole genome shotgun (WGS) entry which is preliminary data.</text>
</comment>
<sequence>MWEILYGMIVSYDNKFNERQLQLKICYDDLRSPVNKEAPLCYVNLMKECLDKEPENRPSAEKLCETFMKWQNDKNALFELNNSISKLANVEK</sequence>
<dbReference type="AlphaFoldDB" id="A0A397W663"/>
<organism evidence="1 2">
    <name type="scientific">Gigaspora rosea</name>
    <dbReference type="NCBI Taxonomy" id="44941"/>
    <lineage>
        <taxon>Eukaryota</taxon>
        <taxon>Fungi</taxon>
        <taxon>Fungi incertae sedis</taxon>
        <taxon>Mucoromycota</taxon>
        <taxon>Glomeromycotina</taxon>
        <taxon>Glomeromycetes</taxon>
        <taxon>Diversisporales</taxon>
        <taxon>Gigasporaceae</taxon>
        <taxon>Gigaspora</taxon>
    </lineage>
</organism>